<evidence type="ECO:0000256" key="1">
    <source>
        <dbReference type="ARBA" id="ARBA00007118"/>
    </source>
</evidence>
<evidence type="ECO:0000259" key="3">
    <source>
        <dbReference type="PROSITE" id="PS51186"/>
    </source>
</evidence>
<gene>
    <name evidence="4" type="ORF">FYJ33_06340</name>
</gene>
<dbReference type="Pfam" id="PF00881">
    <property type="entry name" value="Nitroreductase"/>
    <property type="match status" value="1"/>
</dbReference>
<dbReference type="Pfam" id="PF00583">
    <property type="entry name" value="Acetyltransf_1"/>
    <property type="match status" value="1"/>
</dbReference>
<evidence type="ECO:0000256" key="2">
    <source>
        <dbReference type="ARBA" id="ARBA00023002"/>
    </source>
</evidence>
<dbReference type="PROSITE" id="PS51186">
    <property type="entry name" value="GNAT"/>
    <property type="match status" value="1"/>
</dbReference>
<dbReference type="InterPro" id="IPR023312">
    <property type="entry name" value="Put_nitroreductase_C_bac"/>
</dbReference>
<dbReference type="InterPro" id="IPR000182">
    <property type="entry name" value="GNAT_dom"/>
</dbReference>
<organism evidence="4 5">
    <name type="scientific">Inconstantimicrobium porci</name>
    <dbReference type="NCBI Taxonomy" id="2652291"/>
    <lineage>
        <taxon>Bacteria</taxon>
        <taxon>Bacillati</taxon>
        <taxon>Bacillota</taxon>
        <taxon>Clostridia</taxon>
        <taxon>Eubacteriales</taxon>
        <taxon>Clostridiaceae</taxon>
        <taxon>Inconstantimicrobium</taxon>
    </lineage>
</organism>
<dbReference type="EMBL" id="VULX01000006">
    <property type="protein sequence ID" value="MSR91035.1"/>
    <property type="molecule type" value="Genomic_DNA"/>
</dbReference>
<reference evidence="4 5" key="1">
    <citation type="submission" date="2019-08" db="EMBL/GenBank/DDBJ databases">
        <title>In-depth cultivation of the pig gut microbiome towards novel bacterial diversity and tailored functional studies.</title>
        <authorList>
            <person name="Wylensek D."/>
            <person name="Hitch T.C.A."/>
            <person name="Clavel T."/>
        </authorList>
    </citation>
    <scope>NUCLEOTIDE SEQUENCE [LARGE SCALE GENOMIC DNA]</scope>
    <source>
        <strain evidence="4 5">WCA-383-APC-5B</strain>
    </source>
</reference>
<dbReference type="SUPFAM" id="SSF55469">
    <property type="entry name" value="FMN-dependent nitroreductase-like"/>
    <property type="match status" value="1"/>
</dbReference>
<dbReference type="Proteomes" id="UP000460287">
    <property type="component" value="Unassembled WGS sequence"/>
</dbReference>
<evidence type="ECO:0000313" key="5">
    <source>
        <dbReference type="Proteomes" id="UP000460287"/>
    </source>
</evidence>
<dbReference type="Gene3D" id="3.40.630.30">
    <property type="match status" value="1"/>
</dbReference>
<dbReference type="GO" id="GO:0016747">
    <property type="term" value="F:acyltransferase activity, transferring groups other than amino-acyl groups"/>
    <property type="evidence" value="ECO:0007669"/>
    <property type="project" value="InterPro"/>
</dbReference>
<dbReference type="PANTHER" id="PTHR43673">
    <property type="entry name" value="NAD(P)H NITROREDUCTASE YDGI-RELATED"/>
    <property type="match status" value="1"/>
</dbReference>
<dbReference type="InterPro" id="IPR000415">
    <property type="entry name" value="Nitroreductase-like"/>
</dbReference>
<feature type="domain" description="N-acetyltransferase" evidence="3">
    <location>
        <begin position="194"/>
        <end position="349"/>
    </location>
</feature>
<dbReference type="PANTHER" id="PTHR43673:SF10">
    <property type="entry name" value="NADH DEHYDROGENASE_NAD(P)H NITROREDUCTASE XCC3605-RELATED"/>
    <property type="match status" value="1"/>
</dbReference>
<keyword evidence="5" id="KW-1185">Reference proteome</keyword>
<dbReference type="SUPFAM" id="SSF55729">
    <property type="entry name" value="Acyl-CoA N-acyltransferases (Nat)"/>
    <property type="match status" value="1"/>
</dbReference>
<name>A0A7X2T1A5_9CLOT</name>
<keyword evidence="2" id="KW-0560">Oxidoreductase</keyword>
<dbReference type="RefSeq" id="WP_154530916.1">
    <property type="nucleotide sequence ID" value="NZ_VULX01000006.1"/>
</dbReference>
<proteinExistence type="inferred from homology"/>
<dbReference type="CDD" id="cd04301">
    <property type="entry name" value="NAT_SF"/>
    <property type="match status" value="1"/>
</dbReference>
<accession>A0A7X2T1A5</accession>
<dbReference type="CDD" id="cd02062">
    <property type="entry name" value="Nitro_FMN_reductase"/>
    <property type="match status" value="1"/>
</dbReference>
<evidence type="ECO:0000313" key="4">
    <source>
        <dbReference type="EMBL" id="MSR91035.1"/>
    </source>
</evidence>
<dbReference type="GO" id="GO:0016491">
    <property type="term" value="F:oxidoreductase activity"/>
    <property type="evidence" value="ECO:0007669"/>
    <property type="project" value="UniProtKB-KW"/>
</dbReference>
<dbReference type="Gene3D" id="2.20.180.10">
    <property type="entry name" value="putative fmn-dependent nitroreductase like domains"/>
    <property type="match status" value="1"/>
</dbReference>
<dbReference type="Gene3D" id="3.40.109.10">
    <property type="entry name" value="NADH Oxidase"/>
    <property type="match status" value="1"/>
</dbReference>
<dbReference type="InterPro" id="IPR016181">
    <property type="entry name" value="Acyl_CoA_acyltransferase"/>
</dbReference>
<protein>
    <submittedName>
        <fullName evidence="4">GNAT family N-acetyltransferase</fullName>
    </submittedName>
</protein>
<keyword evidence="4" id="KW-0808">Transferase</keyword>
<dbReference type="InterPro" id="IPR029479">
    <property type="entry name" value="Nitroreductase"/>
</dbReference>
<comment type="similarity">
    <text evidence="1">Belongs to the nitroreductase family.</text>
</comment>
<comment type="caution">
    <text evidence="4">The sequence shown here is derived from an EMBL/GenBank/DDBJ whole genome shotgun (WGS) entry which is preliminary data.</text>
</comment>
<dbReference type="AlphaFoldDB" id="A0A7X2T1A5"/>
<sequence length="349" mass="40725">MIRDLILKNRSYRRYYEERNIGTVILKELVDLARLSPNGKNIQALRYMIFNDRNINEIIFKNLFWAGYLKDWNGPRKGERPSAYIIMLKDTKLMDTGSEDEGIASQSILLGAVEKKLGGCIIRHINRKELRTSLNISDRYEIKLVIALGYPKEEVVIEEIGQEDDIKYYRDENFIHHVPKRRLEDVLLRINDDYEIVKANPNDKDKVITVINKTTKDLLSRKINQWEYPCNENEIEDDIKNGNLYVLKLNGTIIGTFGLKSIIEYFGINIDTSKTLYLYRIALDPDYQGRKIGAKIITFCKKYCSSNNKIIYLDCWSGNKALRNFYSSQGMEYVGDFKEKDYSVSVFKL</sequence>